<accession>A0A1Y2STN4</accession>
<gene>
    <name evidence="2" type="ORF">B9T39_05395</name>
</gene>
<name>A0A1Y2STN4_9BIFI</name>
<proteinExistence type="predicted"/>
<evidence type="ECO:0000313" key="2">
    <source>
        <dbReference type="EMBL" id="OTA28904.1"/>
    </source>
</evidence>
<dbReference type="InterPro" id="IPR011089">
    <property type="entry name" value="GmrSD_C"/>
</dbReference>
<dbReference type="OrthoDB" id="5196645at2"/>
<dbReference type="Proteomes" id="UP000243540">
    <property type="component" value="Unassembled WGS sequence"/>
</dbReference>
<dbReference type="AlphaFoldDB" id="A0A1Y2STN4"/>
<comment type="caution">
    <text evidence="2">The sequence shown here is derived from an EMBL/GenBank/DDBJ whole genome shotgun (WGS) entry which is preliminary data.</text>
</comment>
<dbReference type="EMBL" id="NEKC01000010">
    <property type="protein sequence ID" value="OTA28904.1"/>
    <property type="molecule type" value="Genomic_DNA"/>
</dbReference>
<organism evidence="2 3">
    <name type="scientific">Alloscardovia macacae</name>
    <dbReference type="NCBI Taxonomy" id="1160091"/>
    <lineage>
        <taxon>Bacteria</taxon>
        <taxon>Bacillati</taxon>
        <taxon>Actinomycetota</taxon>
        <taxon>Actinomycetes</taxon>
        <taxon>Bifidobacteriales</taxon>
        <taxon>Bifidobacteriaceae</taxon>
        <taxon>Alloscardovia</taxon>
    </lineage>
</organism>
<feature type="domain" description="GmrSD restriction endonucleases C-terminal" evidence="1">
    <location>
        <begin position="75"/>
        <end position="213"/>
    </location>
</feature>
<dbReference type="RefSeq" id="WP_086106797.1">
    <property type="nucleotide sequence ID" value="NZ_NEKB01000011.1"/>
</dbReference>
<protein>
    <submittedName>
        <fullName evidence="2">Deoxyribonuclease</fullName>
    </submittedName>
</protein>
<dbReference type="STRING" id="1160091.B9T39_05395"/>
<dbReference type="PANTHER" id="PTHR24094">
    <property type="entry name" value="SECRETED PROTEIN"/>
    <property type="match status" value="1"/>
</dbReference>
<dbReference type="Pfam" id="PF07510">
    <property type="entry name" value="GmrSD_C"/>
    <property type="match status" value="1"/>
</dbReference>
<reference evidence="2 3" key="1">
    <citation type="submission" date="2017-04" db="EMBL/GenBank/DDBJ databases">
        <title>Draft genome sequences of Alloscardovia macacae UMA81211 and UMA81212 isolated from the feces of a rhesus macaque (Macaca mulatta).</title>
        <authorList>
            <person name="Albert K."/>
            <person name="Sela D.A."/>
        </authorList>
    </citation>
    <scope>NUCLEOTIDE SEQUENCE [LARGE SCALE GENOMIC DNA]</scope>
    <source>
        <strain evidence="2 3">UMA81212</strain>
    </source>
</reference>
<sequence>MLVAAVVLLGALVGYLLPYISPSVDRATGGYTASGQAADVLQTLQVVDDPQPLSRYNREYFGFRETDEDSNGCDAREDVLARDLTDVQFRAGSSCKVQSGTLADPYTGKTIHFQRGVQTSKAVQIDHVVALSNAWNSGAYKWKTDELRRFGNDPYNLLAVDGPANQEKSDAAADQWLPSNASFDCAYVARQIGVKAKYALSVTSAEKDAMLKVLHGCPAQAVPSS</sequence>
<evidence type="ECO:0000313" key="3">
    <source>
        <dbReference type="Proteomes" id="UP000243540"/>
    </source>
</evidence>
<evidence type="ECO:0000259" key="1">
    <source>
        <dbReference type="Pfam" id="PF07510"/>
    </source>
</evidence>
<dbReference type="PANTHER" id="PTHR24094:SF15">
    <property type="entry name" value="AMP-DEPENDENT SYNTHETASE_LIGASE DOMAIN-CONTAINING PROTEIN-RELATED"/>
    <property type="match status" value="1"/>
</dbReference>